<gene>
    <name evidence="2" type="ORF">SAMN04488561_2077</name>
</gene>
<evidence type="ECO:0000313" key="2">
    <source>
        <dbReference type="EMBL" id="SEE64340.1"/>
    </source>
</evidence>
<proteinExistence type="predicted"/>
<name>A0A1H5KI34_9ACTN</name>
<dbReference type="Proteomes" id="UP000181980">
    <property type="component" value="Unassembled WGS sequence"/>
</dbReference>
<organism evidence="2 3">
    <name type="scientific">Jiangella alba</name>
    <dbReference type="NCBI Taxonomy" id="561176"/>
    <lineage>
        <taxon>Bacteria</taxon>
        <taxon>Bacillati</taxon>
        <taxon>Actinomycetota</taxon>
        <taxon>Actinomycetes</taxon>
        <taxon>Jiangellales</taxon>
        <taxon>Jiangellaceae</taxon>
        <taxon>Jiangella</taxon>
    </lineage>
</organism>
<evidence type="ECO:0000313" key="3">
    <source>
        <dbReference type="Proteomes" id="UP000181980"/>
    </source>
</evidence>
<dbReference type="RefSeq" id="WP_069112939.1">
    <property type="nucleotide sequence ID" value="NZ_FNUC01000003.1"/>
</dbReference>
<reference evidence="3" key="1">
    <citation type="submission" date="2016-10" db="EMBL/GenBank/DDBJ databases">
        <authorList>
            <person name="Varghese N."/>
            <person name="Submissions S."/>
        </authorList>
    </citation>
    <scope>NUCLEOTIDE SEQUENCE [LARGE SCALE GENOMIC DNA]</scope>
    <source>
        <strain evidence="3">DSM 45237</strain>
    </source>
</reference>
<dbReference type="EMBL" id="FNUC01000003">
    <property type="protein sequence ID" value="SEE64340.1"/>
    <property type="molecule type" value="Genomic_DNA"/>
</dbReference>
<evidence type="ECO:0000256" key="1">
    <source>
        <dbReference type="SAM" id="MobiDB-lite"/>
    </source>
</evidence>
<dbReference type="InterPro" id="IPR021522">
    <property type="entry name" value="MctB"/>
</dbReference>
<dbReference type="GO" id="GO:0055070">
    <property type="term" value="P:copper ion homeostasis"/>
    <property type="evidence" value="ECO:0007669"/>
    <property type="project" value="InterPro"/>
</dbReference>
<dbReference type="Pfam" id="PF11382">
    <property type="entry name" value="MctB"/>
    <property type="match status" value="1"/>
</dbReference>
<accession>A0A1H5KI34</accession>
<sequence>MIDFRYHLVSIIAVFFALAAGIVLGAGPLGDTVDDTLAEQTSSLRDENRDLRQQLEDTERDTAYQQAFLEEVTPRLVTGQLEGEYVGVIALPGADEETVTAVRDTLAQAGATADLTVRIEPTWTDPDSEPTLDELATELVSSGTELPTEGGGYARGAAVLASALMAPPTEPGASHETIDTATVTAFEESDLITLEQDASVAPSMAVLVAGNVSGDDAEDRLDRLATLVGSIDAADAGTVVAGPASTAEDGLLRTIRDNGDLAEVVSTVDSVDLPSGRAAVVFALSEQAGGGSGQYGVVGETDGALPPVPEEPGASVTDEPTEGSSS</sequence>
<feature type="region of interest" description="Disordered" evidence="1">
    <location>
        <begin position="288"/>
        <end position="326"/>
    </location>
</feature>
<keyword evidence="3" id="KW-1185">Reference proteome</keyword>
<dbReference type="AlphaFoldDB" id="A0A1H5KI34"/>
<dbReference type="GO" id="GO:0016020">
    <property type="term" value="C:membrane"/>
    <property type="evidence" value="ECO:0007669"/>
    <property type="project" value="InterPro"/>
</dbReference>
<dbReference type="STRING" id="561176.SAMN04488561_2077"/>
<protein>
    <submittedName>
        <fullName evidence="2">Copper transport outer membrane protein, MctB</fullName>
    </submittedName>
</protein>